<evidence type="ECO:0000256" key="2">
    <source>
        <dbReference type="ARBA" id="ARBA00010617"/>
    </source>
</evidence>
<dbReference type="CDD" id="cd11054">
    <property type="entry name" value="CYP24A1-like"/>
    <property type="match status" value="1"/>
</dbReference>
<proteinExistence type="inferred from homology"/>
<gene>
    <name evidence="10" type="ORF">LSTR_LSTR004091</name>
</gene>
<comment type="similarity">
    <text evidence="2">Belongs to the cytochrome P450 family.</text>
</comment>
<keyword evidence="6 8" id="KW-0408">Iron</keyword>
<dbReference type="SMR" id="A0A482WGP9"/>
<dbReference type="InterPro" id="IPR001128">
    <property type="entry name" value="Cyt_P450"/>
</dbReference>
<comment type="caution">
    <text evidence="10">The sequence shown here is derived from an EMBL/GenBank/DDBJ whole genome shotgun (WGS) entry which is preliminary data.</text>
</comment>
<protein>
    <recommendedName>
        <fullName evidence="12">Cytochrome P450 CYP314A1</fullName>
    </recommendedName>
</protein>
<evidence type="ECO:0000256" key="9">
    <source>
        <dbReference type="SAM" id="Phobius"/>
    </source>
</evidence>
<keyword evidence="7" id="KW-0503">Monooxygenase</keyword>
<dbReference type="GO" id="GO:0020037">
    <property type="term" value="F:heme binding"/>
    <property type="evidence" value="ECO:0007669"/>
    <property type="project" value="InterPro"/>
</dbReference>
<dbReference type="PRINTS" id="PR00385">
    <property type="entry name" value="P450"/>
</dbReference>
<keyword evidence="11" id="KW-1185">Reference proteome</keyword>
<accession>A0A482WGP9</accession>
<keyword evidence="9" id="KW-1133">Transmembrane helix</keyword>
<dbReference type="PANTHER" id="PTHR24279:SF120">
    <property type="entry name" value="CYTOCHROME P450"/>
    <property type="match status" value="1"/>
</dbReference>
<organism evidence="10 11">
    <name type="scientific">Laodelphax striatellus</name>
    <name type="common">Small brown planthopper</name>
    <name type="synonym">Delphax striatella</name>
    <dbReference type="NCBI Taxonomy" id="195883"/>
    <lineage>
        <taxon>Eukaryota</taxon>
        <taxon>Metazoa</taxon>
        <taxon>Ecdysozoa</taxon>
        <taxon>Arthropoda</taxon>
        <taxon>Hexapoda</taxon>
        <taxon>Insecta</taxon>
        <taxon>Pterygota</taxon>
        <taxon>Neoptera</taxon>
        <taxon>Paraneoptera</taxon>
        <taxon>Hemiptera</taxon>
        <taxon>Auchenorrhyncha</taxon>
        <taxon>Fulgoroidea</taxon>
        <taxon>Delphacidae</taxon>
        <taxon>Criomorphinae</taxon>
        <taxon>Laodelphax</taxon>
    </lineage>
</organism>
<dbReference type="PRINTS" id="PR00463">
    <property type="entry name" value="EP450I"/>
</dbReference>
<feature type="transmembrane region" description="Helical" evidence="9">
    <location>
        <begin position="539"/>
        <end position="559"/>
    </location>
</feature>
<keyword evidence="4 8" id="KW-0479">Metal-binding</keyword>
<evidence type="ECO:0000256" key="6">
    <source>
        <dbReference type="ARBA" id="ARBA00023004"/>
    </source>
</evidence>
<sequence>MIRAQAGFLSWTQQRSSLSHCTLDRKQAFGKALINKALAIFDRYMQMKTCKRCIEHFSNCTSQEFTVKQTDFVAHVISNGLHFVYDDNNGGIINVVAVSLEWSFMKVVKKRGEGTKKKRGHEKEKERDGRASWLPGTRVRIKQHARSFMRPNDSGRKLSCIVAHLHPTSCYCTLFVRAAKERHRVDKQTCAMVNSSNMLTDNSHIWIEASDIIFSLATFSWGCLYMMALVVVFLFLLVMELPPSWWKKRKPFTVIIEEKPSLKDIPGPLALPILGTRWIYSVRYDMDKVHEAYRDMFQRYGNVVKEEALWNFPVISLISKEDIEKVLRKSSKYPLRPPTEVTAHYRATRPDRYTNGGLVNEQGETWHKLRKLLTPELTSVQTMKQFLPEVNHVIDDFIRLIETSADQRTGAVTHFEELCNRVGLESTCTLILGRRMGFLERDSTSTVARKLAEAIQVHFCASRDTFYGLPFWKIFPTAAYKLLVQSEESIYDVVSQLVDTALSEERDTCKVEPVQSVFISILQTPGLDMRDRKAAIIDFIAAGIKTLGNTLVFLLYLIAKNKRAQNVLYEQLMAVIPSGNSITSNTLREIPYLRACLTEAFRLLPTAPCIARILEEDLKVSDGHQLYAGNVVLCHTWLACQDEKNFSRANEFLPERWLSNNELKKSPFLTAPFGVGRRMCPAKRFVHLELQVVLAKIVQHFELDYEGELGLYFEFLLGPRAPTKFIFKRRNT</sequence>
<name>A0A482WGP9_LAOST</name>
<dbReference type="GO" id="GO:0005506">
    <property type="term" value="F:iron ion binding"/>
    <property type="evidence" value="ECO:0007669"/>
    <property type="project" value="InterPro"/>
</dbReference>
<dbReference type="AlphaFoldDB" id="A0A482WGP9"/>
<dbReference type="FunFam" id="1.10.630.10:FF:000006">
    <property type="entry name" value="Cytochrome P450 302a1, mitochondrial"/>
    <property type="match status" value="1"/>
</dbReference>
<dbReference type="InterPro" id="IPR050479">
    <property type="entry name" value="CYP11_CYP27_families"/>
</dbReference>
<evidence type="ECO:0000256" key="8">
    <source>
        <dbReference type="PIRSR" id="PIRSR602401-1"/>
    </source>
</evidence>
<dbReference type="EMBL" id="QKKF02036132">
    <property type="protein sequence ID" value="RZF32663.1"/>
    <property type="molecule type" value="Genomic_DNA"/>
</dbReference>
<dbReference type="STRING" id="195883.A0A482WGP9"/>
<reference evidence="10 11" key="1">
    <citation type="journal article" date="2017" name="Gigascience">
        <title>Genome sequence of the small brown planthopper, Laodelphax striatellus.</title>
        <authorList>
            <person name="Zhu J."/>
            <person name="Jiang F."/>
            <person name="Wang X."/>
            <person name="Yang P."/>
            <person name="Bao Y."/>
            <person name="Zhao W."/>
            <person name="Wang W."/>
            <person name="Lu H."/>
            <person name="Wang Q."/>
            <person name="Cui N."/>
            <person name="Li J."/>
            <person name="Chen X."/>
            <person name="Luo L."/>
            <person name="Yu J."/>
            <person name="Kang L."/>
            <person name="Cui F."/>
        </authorList>
    </citation>
    <scope>NUCLEOTIDE SEQUENCE [LARGE SCALE GENOMIC DNA]</scope>
    <source>
        <strain evidence="10">Lst14</strain>
    </source>
</reference>
<evidence type="ECO:0000256" key="3">
    <source>
        <dbReference type="ARBA" id="ARBA00022617"/>
    </source>
</evidence>
<dbReference type="Gene3D" id="1.10.630.10">
    <property type="entry name" value="Cytochrome P450"/>
    <property type="match status" value="1"/>
</dbReference>
<dbReference type="OrthoDB" id="3945418at2759"/>
<evidence type="ECO:0000313" key="10">
    <source>
        <dbReference type="EMBL" id="RZF32663.1"/>
    </source>
</evidence>
<keyword evidence="5" id="KW-0560">Oxidoreductase</keyword>
<dbReference type="InParanoid" id="A0A482WGP9"/>
<keyword evidence="9" id="KW-0472">Membrane</keyword>
<dbReference type="PANTHER" id="PTHR24279">
    <property type="entry name" value="CYTOCHROME P450"/>
    <property type="match status" value="1"/>
</dbReference>
<dbReference type="FunCoup" id="A0A482WGP9">
    <property type="interactions" value="24"/>
</dbReference>
<dbReference type="InterPro" id="IPR002401">
    <property type="entry name" value="Cyt_P450_E_grp-I"/>
</dbReference>
<evidence type="ECO:0000256" key="1">
    <source>
        <dbReference type="ARBA" id="ARBA00001971"/>
    </source>
</evidence>
<keyword evidence="9" id="KW-0812">Transmembrane</keyword>
<keyword evidence="3 8" id="KW-0349">Heme</keyword>
<dbReference type="SUPFAM" id="SSF48264">
    <property type="entry name" value="Cytochrome P450"/>
    <property type="match status" value="1"/>
</dbReference>
<dbReference type="Proteomes" id="UP000291343">
    <property type="component" value="Unassembled WGS sequence"/>
</dbReference>
<evidence type="ECO:0000256" key="7">
    <source>
        <dbReference type="ARBA" id="ARBA00023033"/>
    </source>
</evidence>
<evidence type="ECO:0000256" key="5">
    <source>
        <dbReference type="ARBA" id="ARBA00023002"/>
    </source>
</evidence>
<evidence type="ECO:0000313" key="11">
    <source>
        <dbReference type="Proteomes" id="UP000291343"/>
    </source>
</evidence>
<feature type="binding site" description="axial binding residue" evidence="8">
    <location>
        <position position="680"/>
    </location>
    <ligand>
        <name>heme</name>
        <dbReference type="ChEBI" id="CHEBI:30413"/>
    </ligand>
    <ligandPart>
        <name>Fe</name>
        <dbReference type="ChEBI" id="CHEBI:18248"/>
    </ligandPart>
</feature>
<dbReference type="PROSITE" id="PS00086">
    <property type="entry name" value="CYTOCHROME_P450"/>
    <property type="match status" value="1"/>
</dbReference>
<feature type="transmembrane region" description="Helical" evidence="9">
    <location>
        <begin position="212"/>
        <end position="239"/>
    </location>
</feature>
<dbReference type="InterPro" id="IPR036396">
    <property type="entry name" value="Cyt_P450_sf"/>
</dbReference>
<dbReference type="GO" id="GO:0004497">
    <property type="term" value="F:monooxygenase activity"/>
    <property type="evidence" value="ECO:0007669"/>
    <property type="project" value="UniProtKB-KW"/>
</dbReference>
<evidence type="ECO:0008006" key="12">
    <source>
        <dbReference type="Google" id="ProtNLM"/>
    </source>
</evidence>
<dbReference type="InterPro" id="IPR017972">
    <property type="entry name" value="Cyt_P450_CS"/>
</dbReference>
<comment type="cofactor">
    <cofactor evidence="1 8">
        <name>heme</name>
        <dbReference type="ChEBI" id="CHEBI:30413"/>
    </cofactor>
</comment>
<dbReference type="GO" id="GO:0016705">
    <property type="term" value="F:oxidoreductase activity, acting on paired donors, with incorporation or reduction of molecular oxygen"/>
    <property type="evidence" value="ECO:0007669"/>
    <property type="project" value="InterPro"/>
</dbReference>
<evidence type="ECO:0000256" key="4">
    <source>
        <dbReference type="ARBA" id="ARBA00022723"/>
    </source>
</evidence>
<dbReference type="Pfam" id="PF00067">
    <property type="entry name" value="p450"/>
    <property type="match status" value="1"/>
</dbReference>